<dbReference type="AlphaFoldDB" id="A0A1Y2EHY0"/>
<dbReference type="PANTHER" id="PTHR39598">
    <property type="entry name" value="AUSTINOL SYNTHESIS PROTEIN F-RELATED"/>
    <property type="match status" value="1"/>
</dbReference>
<dbReference type="Proteomes" id="UP000193689">
    <property type="component" value="Unassembled WGS sequence"/>
</dbReference>
<evidence type="ECO:0000313" key="2">
    <source>
        <dbReference type="Proteomes" id="UP000193689"/>
    </source>
</evidence>
<accession>A0A1Y2EHY0</accession>
<proteinExistence type="predicted"/>
<dbReference type="InParanoid" id="A0A1Y2EHY0"/>
<dbReference type="PANTHER" id="PTHR39598:SF1">
    <property type="entry name" value="AUSTINOID BIOSYNTHESIS CLUSTERS PROTEIN F-RELATED"/>
    <property type="match status" value="1"/>
</dbReference>
<name>A0A1Y2EHY0_9PEZI</name>
<dbReference type="InterPro" id="IPR032710">
    <property type="entry name" value="NTF2-like_dom_sf"/>
</dbReference>
<evidence type="ECO:0000313" key="1">
    <source>
        <dbReference type="EMBL" id="ORY71163.1"/>
    </source>
</evidence>
<sequence length="157" mass="18132">MSKPTHAGLPSNRSKLLQTALSVIDGYNSWSLSEIASPRTKDCTQQCHPMSLKGPLYTSPEEYCEYYKTMIPLFRNFKMEVIGYAEDQTQNKVIFHAMATAETDVGPYENEFVWMIQTTQDQDKVCGIREFLDSAYTVDFLKKMWERMQEEGKTTWG</sequence>
<dbReference type="Gene3D" id="3.10.450.50">
    <property type="match status" value="1"/>
</dbReference>
<dbReference type="SUPFAM" id="SSF54427">
    <property type="entry name" value="NTF2-like"/>
    <property type="match status" value="1"/>
</dbReference>
<dbReference type="EMBL" id="MCFJ01000001">
    <property type="protein sequence ID" value="ORY71163.1"/>
    <property type="molecule type" value="Genomic_DNA"/>
</dbReference>
<dbReference type="RefSeq" id="XP_040720755.1">
    <property type="nucleotide sequence ID" value="XM_040857833.1"/>
</dbReference>
<protein>
    <recommendedName>
        <fullName evidence="3">SnoaL-like domain-containing protein</fullName>
    </recommendedName>
</protein>
<dbReference type="STRING" id="1141098.A0A1Y2EHY0"/>
<dbReference type="GeneID" id="63774045"/>
<organism evidence="1 2">
    <name type="scientific">Pseudomassariella vexata</name>
    <dbReference type="NCBI Taxonomy" id="1141098"/>
    <lineage>
        <taxon>Eukaryota</taxon>
        <taxon>Fungi</taxon>
        <taxon>Dikarya</taxon>
        <taxon>Ascomycota</taxon>
        <taxon>Pezizomycotina</taxon>
        <taxon>Sordariomycetes</taxon>
        <taxon>Xylariomycetidae</taxon>
        <taxon>Amphisphaeriales</taxon>
        <taxon>Pseudomassariaceae</taxon>
        <taxon>Pseudomassariella</taxon>
    </lineage>
</organism>
<evidence type="ECO:0008006" key="3">
    <source>
        <dbReference type="Google" id="ProtNLM"/>
    </source>
</evidence>
<dbReference type="OrthoDB" id="3758478at2759"/>
<keyword evidence="2" id="KW-1185">Reference proteome</keyword>
<dbReference type="InterPro" id="IPR050977">
    <property type="entry name" value="Fungal_Meroterpenoid_Isomerase"/>
</dbReference>
<reference evidence="1 2" key="1">
    <citation type="submission" date="2016-07" db="EMBL/GenBank/DDBJ databases">
        <title>Pervasive Adenine N6-methylation of Active Genes in Fungi.</title>
        <authorList>
            <consortium name="DOE Joint Genome Institute"/>
            <person name="Mondo S.J."/>
            <person name="Dannebaum R.O."/>
            <person name="Kuo R.C."/>
            <person name="Labutti K."/>
            <person name="Haridas S."/>
            <person name="Kuo A."/>
            <person name="Salamov A."/>
            <person name="Ahrendt S.R."/>
            <person name="Lipzen A."/>
            <person name="Sullivan W."/>
            <person name="Andreopoulos W.B."/>
            <person name="Clum A."/>
            <person name="Lindquist E."/>
            <person name="Daum C."/>
            <person name="Ramamoorthy G.K."/>
            <person name="Gryganskyi A."/>
            <person name="Culley D."/>
            <person name="Magnuson J.K."/>
            <person name="James T.Y."/>
            <person name="O'Malley M.A."/>
            <person name="Stajich J.E."/>
            <person name="Spatafora J.W."/>
            <person name="Visel A."/>
            <person name="Grigoriev I.V."/>
        </authorList>
    </citation>
    <scope>NUCLEOTIDE SEQUENCE [LARGE SCALE GENOMIC DNA]</scope>
    <source>
        <strain evidence="1 2">CBS 129021</strain>
    </source>
</reference>
<gene>
    <name evidence="1" type="ORF">BCR38DRAFT_404282</name>
</gene>
<comment type="caution">
    <text evidence="1">The sequence shown here is derived from an EMBL/GenBank/DDBJ whole genome shotgun (WGS) entry which is preliminary data.</text>
</comment>